<protein>
    <submittedName>
        <fullName evidence="13">Peptidase, S8/S53 family</fullName>
        <ecNumber evidence="13">3.4.21.-</ecNumber>
    </submittedName>
</protein>
<feature type="coiled-coil region" evidence="9">
    <location>
        <begin position="1398"/>
        <end position="1444"/>
    </location>
</feature>
<dbReference type="InterPro" id="IPR023828">
    <property type="entry name" value="Peptidase_S8_Ser-AS"/>
</dbReference>
<evidence type="ECO:0000256" key="1">
    <source>
        <dbReference type="ARBA" id="ARBA00011073"/>
    </source>
</evidence>
<dbReference type="Pfam" id="PF06280">
    <property type="entry name" value="fn3_5"/>
    <property type="match status" value="1"/>
</dbReference>
<dbReference type="Pfam" id="PF07554">
    <property type="entry name" value="FIVAR"/>
    <property type="match status" value="4"/>
</dbReference>
<dbReference type="Gene3D" id="2.60.40.1710">
    <property type="entry name" value="Subtilisin-like superfamily"/>
    <property type="match status" value="1"/>
</dbReference>
<organism evidence="13 14">
    <name type="scientific">Peptoanaerobacter stomatis</name>
    <dbReference type="NCBI Taxonomy" id="796937"/>
    <lineage>
        <taxon>Bacteria</taxon>
        <taxon>Bacillati</taxon>
        <taxon>Bacillota</taxon>
        <taxon>Clostridia</taxon>
        <taxon>Peptostreptococcales</taxon>
        <taxon>Filifactoraceae</taxon>
        <taxon>Peptoanaerobacter</taxon>
    </lineage>
</organism>
<feature type="domain" description="SLH" evidence="12">
    <location>
        <begin position="2152"/>
        <end position="2209"/>
    </location>
</feature>
<dbReference type="Gene3D" id="1.20.1270.90">
    <property type="entry name" value="AF1782-like"/>
    <property type="match status" value="2"/>
</dbReference>
<sequence>MNRKIISVALSLSMIFSVLPAQSYIFADKLPDISRQESENSENINDNSSPALQDLIRQADNDYKDNDEIKIIVSVNDKTMIQKYGMNVPDLKKLRTEDGLDDRVEYSRESQEKLIDQIEDKDVNFDVTERYDAALNGLAIKTTFKDAKVIAQLPEVNSIEISKVIPAPVMANENSIRPLDFSSNDMVGTGSAWQSEYTGKGKLIAIIDSGADPNHEIFKKTDDEHLRFKTKEQMDSYLKDKGINYPGDRWFNKKIVYGYNYADKSSDIKEKSQTSHGMHVAGIIAANLDDKFNQQGKLIKKGLKGVAYDSQLAILRVFGGGMLGGGTTPEIYNKAIDDAVKLGADSINMSLGATGTTDSRLEKTTIEALKNAQQAGIVVAIAAGNDGFMGFQILDGPPSTQLDYGLINSPGIADLSLTVASVDNATMREKGIKIVGGAGEKTIPFQISADKIEFTTDEKEYVEIGYGYEEDYNNKNVEGKYALIKRGEPDGGKILNFSDKVKNAEKKGAIGAIVYNNIDETDLTSMGGINAKIPSCFISKNDGEYLKNNPNLKLQFTNSDSVMENPNSYNLSSFSSWGVTPEGNIKPDISAPGGKIYSSINNDEYTVMSGTSMATPHVAGGIAIVKEYVEKTFPNVMNAEKHSLIKNLLMSTATPREDKKTGAYMSPRGQGAGLMNLKNAIKASVVAIGTNGVSSINLRNLNTNKIEIKGQLKNYSNYEKEFNYYADLNTDTVEGGRILLKPQKIDSTKNSKKSIIVPANGTADFEVDFTLSDSDYEKFKAQMPNGFFLEGFVFFENSDSEQNISIPFVGFRGTWEKLQIIEDSIYKMSKENKKPYFYTETISQYLDAPFTHISSINEGKPVVLGRGEDSTFEKPVFDENKIAISPNGDGRSDRAVFVGTFLRNYKDFKINIYDENEENGVKKDYPIYTVEEQDDDGQKNFFNQNFPGTFNLSTTKSHWKWEGINNSSETVADGKYKMVVEAKLDGYKLEPQKMEFPIIVDTVFPRIVKSSYDESTRIYKLEQVEEKDSGVRSSVIVYGDKIYKPDSDGKFERLPENVDTTEAKIKIQDNAYNVLELPLDKSIRTGDEKTILVKPKLSSATIPSNKFKWKVLDAQGKGADPYNLKVGKYTLVIESVDEEYELLSPKEIPFEITESDTQKVVEVEFAHKDREEAVLSMSNPYGAKLRLILADKETGKEYELNKKNEQLYMGFVPVGDYRIIIRDLSDDFYALITGGDYLQVRKNKTEYGINITISRKKMNSVTVNIQRNGYDSEFDVLFRGKDLYKTRYYLHFNKGEDSKKIKLPGKLPFEIYTTNFKAGNYGSDIINKEFLFGEYSVDIKLVSGMSSKPVPVEKEPLLLKIIQAKNLDKDEYKEESWEIFKNALELAQNIYDRANASQEEVDKALSDLTKAINSLELKKQEFSKKDLEEKIKKAEEIFDSLGDDYTNTSKDYLSTMIKMGKAMLQNKKATQEDIKIAIEAIDRAIKNLERKDGKIDTRELKELLEEIKNIIDNKNNYYEDNAMENLEARYESAKELLESSDITVEDMERTISSLRLYLSKIKSKAERSVLRDKIEEYKNINLDLYKLDTKLEFIRALREAESVLKDNLALQDKIDKAVEKLETAKNNLILKDGSDDKYDYSINDISVTTTGTILNISSSIKPNKGDKFKSGDRVKIYFEGREYAKKYRITNVSVITGKYARSVRVRRFDNSFLMPNDDVNINVKVDENDKTIVLIPDVFDGVATTQAQLQPENIIDKKVNISLNTAYNREVKKVGLTLPKEVLSELVKKDVENVSISFGDVAKLELNKEMINKLKSNDKDVNFSTKLLNISEVAMNKLKELNKNYGEKLEKELKYIVEIKKDDEEHSDFNPYKIKVTLPYTKPDESDFDVLYLDDNTDANKLVPISIKNANYDEDEQVITFYTDHFSKFAIQEIDKEELIAEVDSSKEIELKLSDYENIGQAEFKEALKRAEEVLNKSKIEKGDIKKALEELKEKREALKLKSNNNNNNAKRPSTPGSNGGGGGGGGGSVASTQTVNPAVKKGELSKQYLDIKSKIDAKIQKILDNKNLYSKETLKEVQDAFEAFRYGVRDSKALLDTVLEKARIERITNILKMGYMSGYPNNTFKPDGKMTRAEVAVMFLTLVDPDEDKNIKLPFTDVKPGSWYANSVLQLDKLGYFKLSSSDKFEPNKNITRAEVAFIIAKLKKLDAGTKTFKDVSEEHWALRAISACADAGIISGYADETFKPDEQISRAEMVSMLSRAFDIKPNIEGKKAYSDVKQSHWAYNYIVSARKK</sequence>
<dbReference type="GO" id="GO:0006508">
    <property type="term" value="P:proteolysis"/>
    <property type="evidence" value="ECO:0007669"/>
    <property type="project" value="UniProtKB-KW"/>
</dbReference>
<dbReference type="Gene3D" id="3.50.30.30">
    <property type="match status" value="1"/>
</dbReference>
<dbReference type="PANTHER" id="PTHR43399">
    <property type="entry name" value="SUBTILISIN-RELATED"/>
    <property type="match status" value="1"/>
</dbReference>
<evidence type="ECO:0000256" key="8">
    <source>
        <dbReference type="PROSITE-ProRule" id="PRU01240"/>
    </source>
</evidence>
<dbReference type="EMBL" id="ALNK01000037">
    <property type="protein sequence ID" value="EJU20072.1"/>
    <property type="molecule type" value="Genomic_DNA"/>
</dbReference>
<feature type="compositionally biased region" description="Gly residues" evidence="10">
    <location>
        <begin position="2018"/>
        <end position="2029"/>
    </location>
</feature>
<evidence type="ECO:0000256" key="9">
    <source>
        <dbReference type="SAM" id="Coils"/>
    </source>
</evidence>
<evidence type="ECO:0000256" key="2">
    <source>
        <dbReference type="ARBA" id="ARBA00022670"/>
    </source>
</evidence>
<dbReference type="Gene3D" id="3.40.50.200">
    <property type="entry name" value="Peptidase S8/S53 domain"/>
    <property type="match status" value="1"/>
</dbReference>
<dbReference type="SUPFAM" id="SSF52025">
    <property type="entry name" value="PA domain"/>
    <property type="match status" value="1"/>
</dbReference>
<dbReference type="RefSeq" id="WP_009531734.1">
    <property type="nucleotide sequence ID" value="NZ_ALNK01000037.1"/>
</dbReference>
<dbReference type="InterPro" id="IPR022398">
    <property type="entry name" value="Peptidase_S8_His-AS"/>
</dbReference>
<dbReference type="InterPro" id="IPR003137">
    <property type="entry name" value="PA_domain"/>
</dbReference>
<gene>
    <name evidence="13" type="ORF">HMPREF1143_1673</name>
</gene>
<evidence type="ECO:0000256" key="3">
    <source>
        <dbReference type="ARBA" id="ARBA00022729"/>
    </source>
</evidence>
<evidence type="ECO:0000256" key="10">
    <source>
        <dbReference type="SAM" id="MobiDB-lite"/>
    </source>
</evidence>
<dbReference type="PATRIC" id="fig|796941.3.peg.2096"/>
<feature type="domain" description="SLH" evidence="12">
    <location>
        <begin position="2210"/>
        <end position="2273"/>
    </location>
</feature>
<dbReference type="Proteomes" id="UP000005244">
    <property type="component" value="Unassembled WGS sequence"/>
</dbReference>
<dbReference type="GO" id="GO:0016020">
    <property type="term" value="C:membrane"/>
    <property type="evidence" value="ECO:0007669"/>
    <property type="project" value="InterPro"/>
</dbReference>
<dbReference type="InterPro" id="IPR015500">
    <property type="entry name" value="Peptidase_S8_subtilisin-rel"/>
</dbReference>
<keyword evidence="14" id="KW-1185">Reference proteome</keyword>
<evidence type="ECO:0000256" key="5">
    <source>
        <dbReference type="ARBA" id="ARBA00022801"/>
    </source>
</evidence>
<accession>J5W865</accession>
<comment type="caution">
    <text evidence="13">The sequence shown here is derived from an EMBL/GenBank/DDBJ whole genome shotgun (WGS) entry which is preliminary data.</text>
</comment>
<dbReference type="EC" id="3.4.21.-" evidence="13"/>
<dbReference type="CDD" id="cd07475">
    <property type="entry name" value="Peptidases_S8_C5a_Peptidase"/>
    <property type="match status" value="1"/>
</dbReference>
<evidence type="ECO:0000313" key="13">
    <source>
        <dbReference type="EMBL" id="EJU20072.1"/>
    </source>
</evidence>
<evidence type="ECO:0000256" key="11">
    <source>
        <dbReference type="SAM" id="SignalP"/>
    </source>
</evidence>
<keyword evidence="4" id="KW-0677">Repeat</keyword>
<feature type="active site" description="Charge relay system" evidence="7 8">
    <location>
        <position position="208"/>
    </location>
</feature>
<evidence type="ECO:0000256" key="4">
    <source>
        <dbReference type="ARBA" id="ARBA00022737"/>
    </source>
</evidence>
<keyword evidence="2 8" id="KW-0645">Protease</keyword>
<reference evidence="13 14" key="1">
    <citation type="submission" date="2012-07" db="EMBL/GenBank/DDBJ databases">
        <authorList>
            <person name="Durkin A.S."/>
            <person name="McCorrison J."/>
            <person name="Torralba M."/>
            <person name="Gillis M."/>
            <person name="Methe B."/>
            <person name="Sutton G."/>
            <person name="Nelson K.E."/>
        </authorList>
    </citation>
    <scope>NUCLEOTIDE SEQUENCE [LARGE SCALE GENOMIC DNA]</scope>
    <source>
        <strain evidence="13 14">OBRC8</strain>
    </source>
</reference>
<keyword evidence="9" id="KW-0175">Coiled coil</keyword>
<comment type="similarity">
    <text evidence="1 8">Belongs to the peptidase S8 family.</text>
</comment>
<dbReference type="InterPro" id="IPR001119">
    <property type="entry name" value="SLH_dom"/>
</dbReference>
<dbReference type="InterPro" id="IPR034216">
    <property type="entry name" value="C5a_Peptidase"/>
</dbReference>
<dbReference type="Gene3D" id="1.20.1270.70">
    <property type="entry name" value="Designed single chain three-helix bundle"/>
    <property type="match status" value="2"/>
</dbReference>
<name>J5W865_9FIRM</name>
<dbReference type="CDD" id="cd02133">
    <property type="entry name" value="PA_C5a_like"/>
    <property type="match status" value="1"/>
</dbReference>
<keyword evidence="3 11" id="KW-0732">Signal</keyword>
<evidence type="ECO:0000256" key="7">
    <source>
        <dbReference type="PIRSR" id="PIRSR615500-1"/>
    </source>
</evidence>
<proteinExistence type="inferred from homology"/>
<feature type="active site" description="Charge relay system" evidence="7 8">
    <location>
        <position position="276"/>
    </location>
</feature>
<feature type="region of interest" description="Disordered" evidence="10">
    <location>
        <begin position="2001"/>
        <end position="2034"/>
    </location>
</feature>
<evidence type="ECO:0000313" key="14">
    <source>
        <dbReference type="Proteomes" id="UP000005244"/>
    </source>
</evidence>
<keyword evidence="6 8" id="KW-0720">Serine protease</keyword>
<dbReference type="SUPFAM" id="SSF52743">
    <property type="entry name" value="Subtilisin-like"/>
    <property type="match status" value="1"/>
</dbReference>
<feature type="chain" id="PRO_5039483770" evidence="11">
    <location>
        <begin position="24"/>
        <end position="2294"/>
    </location>
</feature>
<feature type="active site" description="Charge relay system" evidence="7 8">
    <location>
        <position position="612"/>
    </location>
</feature>
<dbReference type="InterPro" id="IPR000209">
    <property type="entry name" value="Peptidase_S8/S53_dom"/>
</dbReference>
<dbReference type="Pfam" id="PF00082">
    <property type="entry name" value="Peptidase_S8"/>
    <property type="match status" value="1"/>
</dbReference>
<feature type="coiled-coil region" evidence="9">
    <location>
        <begin position="1471"/>
        <end position="1543"/>
    </location>
</feature>
<dbReference type="InterPro" id="IPR046450">
    <property type="entry name" value="PA_dom_sf"/>
</dbReference>
<dbReference type="GO" id="GO:0004252">
    <property type="term" value="F:serine-type endopeptidase activity"/>
    <property type="evidence" value="ECO:0007669"/>
    <property type="project" value="UniProtKB-UniRule"/>
</dbReference>
<evidence type="ECO:0000259" key="12">
    <source>
        <dbReference type="PROSITE" id="PS51272"/>
    </source>
</evidence>
<dbReference type="PROSITE" id="PS00138">
    <property type="entry name" value="SUBTILASE_SER"/>
    <property type="match status" value="1"/>
</dbReference>
<dbReference type="PROSITE" id="PS51272">
    <property type="entry name" value="SLH"/>
    <property type="match status" value="3"/>
</dbReference>
<dbReference type="PROSITE" id="PS51892">
    <property type="entry name" value="SUBTILASE"/>
    <property type="match status" value="1"/>
</dbReference>
<feature type="signal peptide" evidence="11">
    <location>
        <begin position="1"/>
        <end position="23"/>
    </location>
</feature>
<dbReference type="PANTHER" id="PTHR43399:SF4">
    <property type="entry name" value="CELL WALL-ASSOCIATED PROTEASE"/>
    <property type="match status" value="1"/>
</dbReference>
<keyword evidence="5 8" id="KW-0378">Hydrolase</keyword>
<dbReference type="Pfam" id="PF02225">
    <property type="entry name" value="PA"/>
    <property type="match status" value="1"/>
</dbReference>
<dbReference type="InterPro" id="IPR010435">
    <property type="entry name" value="C5a/SBT2-like_Fn3"/>
</dbReference>
<feature type="domain" description="SLH" evidence="12">
    <location>
        <begin position="2091"/>
        <end position="2151"/>
    </location>
</feature>
<dbReference type="PRINTS" id="PR00723">
    <property type="entry name" value="SUBTILISIN"/>
</dbReference>
<evidence type="ECO:0000256" key="6">
    <source>
        <dbReference type="ARBA" id="ARBA00022825"/>
    </source>
</evidence>
<dbReference type="InterPro" id="IPR036852">
    <property type="entry name" value="Peptidase_S8/S53_dom_sf"/>
</dbReference>
<dbReference type="InterPro" id="IPR051048">
    <property type="entry name" value="Peptidase_S8/S53_subtilisin"/>
</dbReference>
<dbReference type="PROSITE" id="PS00137">
    <property type="entry name" value="SUBTILASE_HIS"/>
    <property type="match status" value="1"/>
</dbReference>
<dbReference type="Pfam" id="PF00395">
    <property type="entry name" value="SLH"/>
    <property type="match status" value="3"/>
</dbReference>